<dbReference type="Pfam" id="PF13174">
    <property type="entry name" value="TPR_6"/>
    <property type="match status" value="1"/>
</dbReference>
<dbReference type="AlphaFoldDB" id="A0A1I3QYZ8"/>
<dbReference type="GO" id="GO:0043093">
    <property type="term" value="P:FtsZ-dependent cytokinesis"/>
    <property type="evidence" value="ECO:0007669"/>
    <property type="project" value="UniProtKB-UniRule"/>
</dbReference>
<feature type="chain" id="PRO_5017491854" description="Cell division coordinator CpoB" evidence="1">
    <location>
        <begin position="28"/>
        <end position="293"/>
    </location>
</feature>
<comment type="subcellular location">
    <subcellularLocation>
        <location evidence="1">Periplasm</location>
    </subcellularLocation>
</comment>
<keyword evidence="1" id="KW-0732">Signal</keyword>
<organism evidence="3 4">
    <name type="scientific">Aquamicrobium aerolatum DSM 21857</name>
    <dbReference type="NCBI Taxonomy" id="1121003"/>
    <lineage>
        <taxon>Bacteria</taxon>
        <taxon>Pseudomonadati</taxon>
        <taxon>Pseudomonadota</taxon>
        <taxon>Alphaproteobacteria</taxon>
        <taxon>Hyphomicrobiales</taxon>
        <taxon>Phyllobacteriaceae</taxon>
        <taxon>Aerobium</taxon>
    </lineage>
</organism>
<dbReference type="NCBIfam" id="TIGR02795">
    <property type="entry name" value="tol_pal_ybgF"/>
    <property type="match status" value="1"/>
</dbReference>
<evidence type="ECO:0000313" key="4">
    <source>
        <dbReference type="Proteomes" id="UP000242763"/>
    </source>
</evidence>
<name>A0A1I3QYZ8_9HYPH</name>
<dbReference type="GO" id="GO:0030288">
    <property type="term" value="C:outer membrane-bounded periplasmic space"/>
    <property type="evidence" value="ECO:0007669"/>
    <property type="project" value="UniProtKB-UniRule"/>
</dbReference>
<sequence length="293" mass="31914" precursor="true">MFPKTLISALLALPFMLVMALPSSAQGADQRVLQLEEQVRQLTGTLEELNFQILQMQDQLRRMQEDNELRFQELEGGSASGDKSQQQGNAGGSGDDEFYAQTPRVEDGARIEQPAVAQGDARVMGAPPRDFGTITFDANGNATGAGVNPVPAPADNTTVAALPPQGDTDDELYRNAYEFVLQGDYGTAEAGFRSLIERFPQSDHASDAHFWLGEALLAQQRPREAAEIFLSASRTYPQARKAPDTLFKLGVSLAAMNQRDVACATFREVLQRYPQVSAALKTSISQQQKQASC</sequence>
<evidence type="ECO:0000256" key="1">
    <source>
        <dbReference type="HAMAP-Rule" id="MF_02066"/>
    </source>
</evidence>
<keyword evidence="1" id="KW-0132">Cell division</keyword>
<dbReference type="Proteomes" id="UP000242763">
    <property type="component" value="Unassembled WGS sequence"/>
</dbReference>
<evidence type="ECO:0000313" key="3">
    <source>
        <dbReference type="EMBL" id="SFJ38722.1"/>
    </source>
</evidence>
<dbReference type="InterPro" id="IPR034706">
    <property type="entry name" value="CpoB"/>
</dbReference>
<gene>
    <name evidence="1" type="primary">cpoB</name>
    <name evidence="3" type="ORF">SAMN03080618_02815</name>
</gene>
<evidence type="ECO:0000256" key="2">
    <source>
        <dbReference type="SAM" id="MobiDB-lite"/>
    </source>
</evidence>
<protein>
    <recommendedName>
        <fullName evidence="1">Cell division coordinator CpoB</fullName>
    </recommendedName>
</protein>
<proteinExistence type="inferred from homology"/>
<keyword evidence="4" id="KW-1185">Reference proteome</keyword>
<dbReference type="STRING" id="1121003.SAMN03080618_02815"/>
<dbReference type="InterPro" id="IPR011990">
    <property type="entry name" value="TPR-like_helical_dom_sf"/>
</dbReference>
<keyword evidence="1" id="KW-0175">Coiled coil</keyword>
<accession>A0A1I3QYZ8</accession>
<keyword evidence="1" id="KW-0574">Periplasm</keyword>
<comment type="similarity">
    <text evidence="1">Belongs to the CpoB family.</text>
</comment>
<feature type="region of interest" description="Disordered" evidence="2">
    <location>
        <begin position="75"/>
        <end position="129"/>
    </location>
</feature>
<keyword evidence="1" id="KW-0131">Cell cycle</keyword>
<dbReference type="SUPFAM" id="SSF48452">
    <property type="entry name" value="TPR-like"/>
    <property type="match status" value="1"/>
</dbReference>
<feature type="signal peptide" evidence="1">
    <location>
        <begin position="1"/>
        <end position="27"/>
    </location>
</feature>
<dbReference type="OrthoDB" id="7185608at2"/>
<feature type="coiled-coil region" evidence="1">
    <location>
        <begin position="25"/>
        <end position="66"/>
    </location>
</feature>
<dbReference type="InterPro" id="IPR014162">
    <property type="entry name" value="CpoB_C"/>
</dbReference>
<dbReference type="EMBL" id="FORF01000017">
    <property type="protein sequence ID" value="SFJ38722.1"/>
    <property type="molecule type" value="Genomic_DNA"/>
</dbReference>
<dbReference type="Gene3D" id="1.25.40.10">
    <property type="entry name" value="Tetratricopeptide repeat domain"/>
    <property type="match status" value="1"/>
</dbReference>
<comment type="function">
    <text evidence="1">Mediates coordination of peptidoglycan synthesis and outer membrane constriction during cell division.</text>
</comment>
<dbReference type="HAMAP" id="MF_02066">
    <property type="entry name" value="CpoB"/>
    <property type="match status" value="1"/>
</dbReference>
<reference evidence="4" key="1">
    <citation type="submission" date="2016-10" db="EMBL/GenBank/DDBJ databases">
        <authorList>
            <person name="Varghese N."/>
            <person name="Submissions S."/>
        </authorList>
    </citation>
    <scope>NUCLEOTIDE SEQUENCE [LARGE SCALE GENOMIC DNA]</scope>
    <source>
        <strain evidence="4">DSM 21857</strain>
    </source>
</reference>
<dbReference type="InterPro" id="IPR019734">
    <property type="entry name" value="TPR_rpt"/>
</dbReference>
<dbReference type="RefSeq" id="WP_091523550.1">
    <property type="nucleotide sequence ID" value="NZ_FORF01000017.1"/>
</dbReference>
<dbReference type="Pfam" id="PF13432">
    <property type="entry name" value="TPR_16"/>
    <property type="match status" value="1"/>
</dbReference>